<evidence type="ECO:0000256" key="3">
    <source>
        <dbReference type="ARBA" id="ARBA00022741"/>
    </source>
</evidence>
<keyword evidence="2" id="KW-0808">Transferase</keyword>
<dbReference type="PANTHER" id="PTHR24058">
    <property type="entry name" value="DUAL SPECIFICITY PROTEIN KINASE"/>
    <property type="match status" value="1"/>
</dbReference>
<keyword evidence="4" id="KW-0418">Kinase</keyword>
<reference evidence="8" key="1">
    <citation type="submission" date="2022-11" db="UniProtKB">
        <authorList>
            <consortium name="WormBaseParasite"/>
        </authorList>
    </citation>
    <scope>IDENTIFICATION</scope>
</reference>
<sequence length="146" mass="17037">MGLPYDYGIDLWSVAVTLYEIFTGKIMFPGKSNNQMLKFMMDLKGKYANKVIRRAEFRAQHFDENCNFMYHEVDKVTQRDKITVLPVIKATRDLTSELIGEQNVDREGYKQIESFRNLLDQMTMLDPTKRVTCNEASKHSFIVDPL</sequence>
<accession>A0A914Q1D0</accession>
<dbReference type="InterPro" id="IPR050494">
    <property type="entry name" value="Ser_Thr_dual-spec_kinase"/>
</dbReference>
<evidence type="ECO:0000256" key="5">
    <source>
        <dbReference type="ARBA" id="ARBA00022840"/>
    </source>
</evidence>
<dbReference type="Proteomes" id="UP000887578">
    <property type="component" value="Unplaced"/>
</dbReference>
<dbReference type="SUPFAM" id="SSF56112">
    <property type="entry name" value="Protein kinase-like (PK-like)"/>
    <property type="match status" value="1"/>
</dbReference>
<proteinExistence type="predicted"/>
<dbReference type="GO" id="GO:0004674">
    <property type="term" value="F:protein serine/threonine kinase activity"/>
    <property type="evidence" value="ECO:0007669"/>
    <property type="project" value="UniProtKB-KW"/>
</dbReference>
<dbReference type="GO" id="GO:0005524">
    <property type="term" value="F:ATP binding"/>
    <property type="evidence" value="ECO:0007669"/>
    <property type="project" value="UniProtKB-KW"/>
</dbReference>
<organism evidence="7 8">
    <name type="scientific">Panagrolaimus davidi</name>
    <dbReference type="NCBI Taxonomy" id="227884"/>
    <lineage>
        <taxon>Eukaryota</taxon>
        <taxon>Metazoa</taxon>
        <taxon>Ecdysozoa</taxon>
        <taxon>Nematoda</taxon>
        <taxon>Chromadorea</taxon>
        <taxon>Rhabditida</taxon>
        <taxon>Tylenchina</taxon>
        <taxon>Panagrolaimomorpha</taxon>
        <taxon>Panagrolaimoidea</taxon>
        <taxon>Panagrolaimidae</taxon>
        <taxon>Panagrolaimus</taxon>
    </lineage>
</organism>
<keyword evidence="3" id="KW-0547">Nucleotide-binding</keyword>
<feature type="domain" description="Protein kinase" evidence="6">
    <location>
        <begin position="1"/>
        <end position="142"/>
    </location>
</feature>
<dbReference type="Gene3D" id="1.10.510.10">
    <property type="entry name" value="Transferase(Phosphotransferase) domain 1"/>
    <property type="match status" value="1"/>
</dbReference>
<evidence type="ECO:0000256" key="2">
    <source>
        <dbReference type="ARBA" id="ARBA00022679"/>
    </source>
</evidence>
<evidence type="ECO:0000313" key="8">
    <source>
        <dbReference type="WBParaSite" id="PDA_v2.g24988.t1"/>
    </source>
</evidence>
<evidence type="ECO:0000313" key="7">
    <source>
        <dbReference type="Proteomes" id="UP000887578"/>
    </source>
</evidence>
<dbReference type="PROSITE" id="PS50011">
    <property type="entry name" value="PROTEIN_KINASE_DOM"/>
    <property type="match status" value="1"/>
</dbReference>
<evidence type="ECO:0000256" key="4">
    <source>
        <dbReference type="ARBA" id="ARBA00022777"/>
    </source>
</evidence>
<name>A0A914Q1D0_9BILA</name>
<keyword evidence="1" id="KW-0723">Serine/threonine-protein kinase</keyword>
<evidence type="ECO:0000256" key="1">
    <source>
        <dbReference type="ARBA" id="ARBA00022527"/>
    </source>
</evidence>
<dbReference type="InterPro" id="IPR011009">
    <property type="entry name" value="Kinase-like_dom_sf"/>
</dbReference>
<dbReference type="InterPro" id="IPR000719">
    <property type="entry name" value="Prot_kinase_dom"/>
</dbReference>
<dbReference type="Pfam" id="PF00069">
    <property type="entry name" value="Pkinase"/>
    <property type="match status" value="1"/>
</dbReference>
<evidence type="ECO:0000259" key="6">
    <source>
        <dbReference type="PROSITE" id="PS50011"/>
    </source>
</evidence>
<keyword evidence="5" id="KW-0067">ATP-binding</keyword>
<protein>
    <submittedName>
        <fullName evidence="8">Protein kinase domain-containing protein</fullName>
    </submittedName>
</protein>
<dbReference type="AlphaFoldDB" id="A0A914Q1D0"/>
<dbReference type="PANTHER" id="PTHR24058:SF103">
    <property type="entry name" value="SERINE_THREONINE-PROTEIN KINASE PRP4 HOMOLOG"/>
    <property type="match status" value="1"/>
</dbReference>
<dbReference type="WBParaSite" id="PDA_v2.g24988.t1">
    <property type="protein sequence ID" value="PDA_v2.g24988.t1"/>
    <property type="gene ID" value="PDA_v2.g24988"/>
</dbReference>
<keyword evidence="7" id="KW-1185">Reference proteome</keyword>